<dbReference type="AlphaFoldDB" id="A0A2R7Y579"/>
<dbReference type="SUPFAM" id="SSF54292">
    <property type="entry name" value="2Fe-2S ferredoxin-like"/>
    <property type="match status" value="1"/>
</dbReference>
<dbReference type="CDD" id="cd00207">
    <property type="entry name" value="fer2"/>
    <property type="match status" value="1"/>
</dbReference>
<evidence type="ECO:0000313" key="10">
    <source>
        <dbReference type="EMBL" id="PUA32701.1"/>
    </source>
</evidence>
<evidence type="ECO:0000259" key="7">
    <source>
        <dbReference type="PROSITE" id="PS51085"/>
    </source>
</evidence>
<dbReference type="Gene3D" id="3.10.20.740">
    <property type="match status" value="1"/>
</dbReference>
<dbReference type="Pfam" id="PF04055">
    <property type="entry name" value="Radical_SAM"/>
    <property type="match status" value="1"/>
</dbReference>
<dbReference type="PROSITE" id="PS51379">
    <property type="entry name" value="4FE4S_FER_2"/>
    <property type="match status" value="1"/>
</dbReference>
<reference evidence="10 11" key="1">
    <citation type="submission" date="2017-04" db="EMBL/GenBank/DDBJ databases">
        <title>Draft Aigarchaeota genome from a New Zealand hot spring.</title>
        <authorList>
            <person name="Reysenbach A.-L."/>
            <person name="Donaho J.A."/>
            <person name="Gerhart J."/>
            <person name="Kelley J.F."/>
            <person name="Kouba K."/>
            <person name="Podar M."/>
            <person name="Stott M."/>
        </authorList>
    </citation>
    <scope>NUCLEOTIDE SEQUENCE [LARGE SCALE GENOMIC DNA]</scope>
    <source>
        <strain evidence="10">NZ13_MG1</strain>
    </source>
</reference>
<organism evidence="10 11">
    <name type="scientific">Candidatus Terraquivivens tikiterensis</name>
    <dbReference type="NCBI Taxonomy" id="1980982"/>
    <lineage>
        <taxon>Archaea</taxon>
        <taxon>Nitrososphaerota</taxon>
        <taxon>Candidatus Wolframiiraptoraceae</taxon>
        <taxon>Candidatus Terraquivivens</taxon>
    </lineage>
</organism>
<dbReference type="GO" id="GO:0016491">
    <property type="term" value="F:oxidoreductase activity"/>
    <property type="evidence" value="ECO:0007669"/>
    <property type="project" value="UniProtKB-ARBA"/>
</dbReference>
<dbReference type="Proteomes" id="UP000244066">
    <property type="component" value="Unassembled WGS sequence"/>
</dbReference>
<keyword evidence="5" id="KW-0408">Iron</keyword>
<dbReference type="InterPro" id="IPR034457">
    <property type="entry name" value="Organic_radical-activating"/>
</dbReference>
<name>A0A2R7Y579_9ARCH</name>
<evidence type="ECO:0000256" key="3">
    <source>
        <dbReference type="ARBA" id="ARBA00022691"/>
    </source>
</evidence>
<dbReference type="InterPro" id="IPR007197">
    <property type="entry name" value="rSAM"/>
</dbReference>
<dbReference type="CDD" id="cd01335">
    <property type="entry name" value="Radical_SAM"/>
    <property type="match status" value="1"/>
</dbReference>
<dbReference type="Pfam" id="PF13510">
    <property type="entry name" value="Fer2_4"/>
    <property type="match status" value="1"/>
</dbReference>
<evidence type="ECO:0000256" key="4">
    <source>
        <dbReference type="ARBA" id="ARBA00022723"/>
    </source>
</evidence>
<comment type="caution">
    <text evidence="10">The sequence shown here is derived from an EMBL/GenBank/DDBJ whole genome shotgun (WGS) entry which is preliminary data.</text>
</comment>
<evidence type="ECO:0000259" key="9">
    <source>
        <dbReference type="PROSITE" id="PS51918"/>
    </source>
</evidence>
<dbReference type="GO" id="GO:0051539">
    <property type="term" value="F:4 iron, 4 sulfur cluster binding"/>
    <property type="evidence" value="ECO:0007669"/>
    <property type="project" value="UniProtKB-KW"/>
</dbReference>
<dbReference type="InterPro" id="IPR017896">
    <property type="entry name" value="4Fe4S_Fe-S-bd"/>
</dbReference>
<dbReference type="InterPro" id="IPR001041">
    <property type="entry name" value="2Fe-2S_ferredoxin-type"/>
</dbReference>
<dbReference type="InterPro" id="IPR017900">
    <property type="entry name" value="4Fe4S_Fe_S_CS"/>
</dbReference>
<gene>
    <name evidence="10" type="ORF">B9J98_03765</name>
</gene>
<protein>
    <recommendedName>
        <fullName evidence="12">Radical SAM protein</fullName>
    </recommendedName>
</protein>
<proteinExistence type="predicted"/>
<keyword evidence="3" id="KW-0949">S-adenosyl-L-methionine</keyword>
<dbReference type="PANTHER" id="PTHR30352">
    <property type="entry name" value="PYRUVATE FORMATE-LYASE-ACTIVATING ENZYME"/>
    <property type="match status" value="1"/>
</dbReference>
<dbReference type="EMBL" id="NDWU01000007">
    <property type="protein sequence ID" value="PUA32701.1"/>
    <property type="molecule type" value="Genomic_DNA"/>
</dbReference>
<evidence type="ECO:0000256" key="2">
    <source>
        <dbReference type="ARBA" id="ARBA00022485"/>
    </source>
</evidence>
<dbReference type="PROSITE" id="PS51918">
    <property type="entry name" value="RADICAL_SAM"/>
    <property type="match status" value="1"/>
</dbReference>
<dbReference type="SFLD" id="SFLDS00029">
    <property type="entry name" value="Radical_SAM"/>
    <property type="match status" value="1"/>
</dbReference>
<evidence type="ECO:0000256" key="5">
    <source>
        <dbReference type="ARBA" id="ARBA00023004"/>
    </source>
</evidence>
<feature type="domain" description="2Fe-2S ferredoxin-type" evidence="7">
    <location>
        <begin position="57"/>
        <end position="135"/>
    </location>
</feature>
<dbReference type="GO" id="GO:0046872">
    <property type="term" value="F:metal ion binding"/>
    <property type="evidence" value="ECO:0007669"/>
    <property type="project" value="UniProtKB-KW"/>
</dbReference>
<keyword evidence="2" id="KW-0004">4Fe-4S</keyword>
<dbReference type="PROSITE" id="PS51085">
    <property type="entry name" value="2FE2S_FER_2"/>
    <property type="match status" value="1"/>
</dbReference>
<evidence type="ECO:0000259" key="8">
    <source>
        <dbReference type="PROSITE" id="PS51379"/>
    </source>
</evidence>
<dbReference type="SUPFAM" id="SSF102114">
    <property type="entry name" value="Radical SAM enzymes"/>
    <property type="match status" value="1"/>
</dbReference>
<comment type="cofactor">
    <cofactor evidence="1">
        <name>[4Fe-4S] cluster</name>
        <dbReference type="ChEBI" id="CHEBI:49883"/>
    </cofactor>
</comment>
<dbReference type="Gene3D" id="3.20.20.70">
    <property type="entry name" value="Aldolase class I"/>
    <property type="match status" value="1"/>
</dbReference>
<dbReference type="PANTHER" id="PTHR30352:SF13">
    <property type="entry name" value="GLYCYL-RADICAL ENZYME ACTIVATING ENZYME YJJW-RELATED"/>
    <property type="match status" value="1"/>
</dbReference>
<evidence type="ECO:0000256" key="1">
    <source>
        <dbReference type="ARBA" id="ARBA00001966"/>
    </source>
</evidence>
<dbReference type="InterPro" id="IPR058240">
    <property type="entry name" value="rSAM_sf"/>
</dbReference>
<sequence>MSTRNVVVTDAVRCVDCGFCREVNVCRSQGECSGCLSCYYACPYEAKKIIEVVRPLKYVTIKIDGVEHAVPSGITLKEALRLSGLVFSEPWKKGITAPCGVGGCWACAVIVDGALERACITPVKDGMEVELDVEKVEPLRIVHGPEPHPVGGKATPWWEVGRAPYVEAAVWTAGCNLRCPQCQNWRITYDNSSAAVSPSEAARLLVACGKLYGTKGLAISGGEPTLNRRWLVGFFKELKRLGSGFRLHLDSNGTVLTPDYVDELVESGCNNIGIEPKAGRLETYMRITGLKDEELAREYFDRSWSAVKYISERYSGTVYLGVGIAYNAAWMGFEELAEIGDRIASIDPKIQVTVLDYFPSFRRRDIKRPSYKEMLCVKETLEGAGLRTVIVQTSVGHVGPGQPR</sequence>
<keyword evidence="4" id="KW-0479">Metal-binding</keyword>
<dbReference type="InterPro" id="IPR013785">
    <property type="entry name" value="Aldolase_TIM"/>
</dbReference>
<evidence type="ECO:0000313" key="11">
    <source>
        <dbReference type="Proteomes" id="UP000244066"/>
    </source>
</evidence>
<accession>A0A2R7Y579</accession>
<feature type="domain" description="Radical SAM core" evidence="9">
    <location>
        <begin position="158"/>
        <end position="400"/>
    </location>
</feature>
<dbReference type="PROSITE" id="PS00198">
    <property type="entry name" value="4FE4S_FER_1"/>
    <property type="match status" value="1"/>
</dbReference>
<dbReference type="InterPro" id="IPR036010">
    <property type="entry name" value="2Fe-2S_ferredoxin-like_sf"/>
</dbReference>
<evidence type="ECO:0000256" key="6">
    <source>
        <dbReference type="ARBA" id="ARBA00023014"/>
    </source>
</evidence>
<keyword evidence="6" id="KW-0411">Iron-sulfur</keyword>
<feature type="domain" description="4Fe-4S ferredoxin-type" evidence="8">
    <location>
        <begin position="23"/>
        <end position="52"/>
    </location>
</feature>
<evidence type="ECO:0008006" key="12">
    <source>
        <dbReference type="Google" id="ProtNLM"/>
    </source>
</evidence>